<dbReference type="InterPro" id="IPR050474">
    <property type="entry name" value="Hel308_SKI2-like"/>
</dbReference>
<dbReference type="PROSITE" id="PS51194">
    <property type="entry name" value="HELICASE_CTER"/>
    <property type="match status" value="1"/>
</dbReference>
<dbReference type="CDD" id="cd18795">
    <property type="entry name" value="SF2_C_Ski2"/>
    <property type="match status" value="1"/>
</dbReference>
<gene>
    <name evidence="6" type="ORF">Taro_018644</name>
</gene>
<dbReference type="FunFam" id="3.40.50.300:FF:000231">
    <property type="entry name" value="Activating signal cointegrator 1 complex subunit 3"/>
    <property type="match status" value="1"/>
</dbReference>
<proteinExistence type="predicted"/>
<dbReference type="SUPFAM" id="SSF52540">
    <property type="entry name" value="P-loop containing nucleoside triphosphate hydrolases"/>
    <property type="match status" value="1"/>
</dbReference>
<protein>
    <recommendedName>
        <fullName evidence="5">Helicase C-terminal domain-containing protein</fullName>
    </recommendedName>
</protein>
<dbReference type="PANTHER" id="PTHR47961:SF4">
    <property type="entry name" value="ACTIVATING SIGNAL COINTEGRATOR 1 COMPLEX SUBUNIT 3"/>
    <property type="match status" value="1"/>
</dbReference>
<dbReference type="InterPro" id="IPR001650">
    <property type="entry name" value="Helicase_C-like"/>
</dbReference>
<evidence type="ECO:0000256" key="2">
    <source>
        <dbReference type="ARBA" id="ARBA00022801"/>
    </source>
</evidence>
<evidence type="ECO:0000256" key="4">
    <source>
        <dbReference type="ARBA" id="ARBA00022840"/>
    </source>
</evidence>
<keyword evidence="4" id="KW-0067">ATP-binding</keyword>
<dbReference type="SMART" id="SM00490">
    <property type="entry name" value="HELICc"/>
    <property type="match status" value="1"/>
</dbReference>
<evidence type="ECO:0000313" key="6">
    <source>
        <dbReference type="EMBL" id="MQL86113.1"/>
    </source>
</evidence>
<dbReference type="SUPFAM" id="SSF46785">
    <property type="entry name" value="Winged helix' DNA-binding domain"/>
    <property type="match status" value="1"/>
</dbReference>
<keyword evidence="7" id="KW-1185">Reference proteome</keyword>
<dbReference type="Proteomes" id="UP000652761">
    <property type="component" value="Unassembled WGS sequence"/>
</dbReference>
<dbReference type="PANTHER" id="PTHR47961">
    <property type="entry name" value="DNA POLYMERASE THETA, PUTATIVE (AFU_ORTHOLOGUE AFUA_1G05260)-RELATED"/>
    <property type="match status" value="1"/>
</dbReference>
<dbReference type="InterPro" id="IPR036390">
    <property type="entry name" value="WH_DNA-bd_sf"/>
</dbReference>
<dbReference type="OrthoDB" id="768598at2759"/>
<sequence>MLKVIVSRMRYISSQTERAVRFIGLSTALANAGDLADWLGVEDVGLFNFKPSVRPVPLEVHIQARKFYCPRMNSMNKPAYAAICTHSPTKPVLIFVSSRRQTRLTALDLIQFAASDECPRAFLNMPEEALQMVLSQITDNNLRHTLQFGIGLHHAGLNDKDRSLVEELFGNNKIQVLVSTSTLAWGVNLPAHLVIIKGTEYYDGKTKRYIDFPITDILQMMGRAGRPQFDQHGKAVILVHEPKKSFYKKFLYEPFPVESNLREHLHDHMNAEIVSGTIGHKEDAVHYLTWTYFFRRLIIPFRIIIAGIFICQVINPSYYGLEDTEAATLNLYLSRLVQSIFEDLEDSGCIKVNENSVEPMMLGSIASHYYLSYMTVSMFGSNIGPSTSLEVCMKFLL</sequence>
<feature type="domain" description="Helicase C-terminal" evidence="5">
    <location>
        <begin position="76"/>
        <end position="285"/>
    </location>
</feature>
<dbReference type="InterPro" id="IPR027417">
    <property type="entry name" value="P-loop_NTPase"/>
</dbReference>
<evidence type="ECO:0000313" key="7">
    <source>
        <dbReference type="Proteomes" id="UP000652761"/>
    </source>
</evidence>
<dbReference type="EMBL" id="NMUH01000874">
    <property type="protein sequence ID" value="MQL86113.1"/>
    <property type="molecule type" value="Genomic_DNA"/>
</dbReference>
<keyword evidence="2" id="KW-0378">Hydrolase</keyword>
<evidence type="ECO:0000259" key="5">
    <source>
        <dbReference type="PROSITE" id="PS51194"/>
    </source>
</evidence>
<dbReference type="GO" id="GO:0004386">
    <property type="term" value="F:helicase activity"/>
    <property type="evidence" value="ECO:0007669"/>
    <property type="project" value="UniProtKB-KW"/>
</dbReference>
<evidence type="ECO:0000256" key="3">
    <source>
        <dbReference type="ARBA" id="ARBA00022806"/>
    </source>
</evidence>
<dbReference type="Gene3D" id="1.10.10.10">
    <property type="entry name" value="Winged helix-like DNA-binding domain superfamily/Winged helix DNA-binding domain"/>
    <property type="match status" value="1"/>
</dbReference>
<keyword evidence="1" id="KW-0547">Nucleotide-binding</keyword>
<dbReference type="GO" id="GO:0005524">
    <property type="term" value="F:ATP binding"/>
    <property type="evidence" value="ECO:0007669"/>
    <property type="project" value="UniProtKB-KW"/>
</dbReference>
<organism evidence="6 7">
    <name type="scientific">Colocasia esculenta</name>
    <name type="common">Wild taro</name>
    <name type="synonym">Arum esculentum</name>
    <dbReference type="NCBI Taxonomy" id="4460"/>
    <lineage>
        <taxon>Eukaryota</taxon>
        <taxon>Viridiplantae</taxon>
        <taxon>Streptophyta</taxon>
        <taxon>Embryophyta</taxon>
        <taxon>Tracheophyta</taxon>
        <taxon>Spermatophyta</taxon>
        <taxon>Magnoliopsida</taxon>
        <taxon>Liliopsida</taxon>
        <taxon>Araceae</taxon>
        <taxon>Aroideae</taxon>
        <taxon>Colocasieae</taxon>
        <taxon>Colocasia</taxon>
    </lineage>
</organism>
<accession>A0A843UZQ9</accession>
<dbReference type="Pfam" id="PF23445">
    <property type="entry name" value="WHD_SNRNP200"/>
    <property type="match status" value="1"/>
</dbReference>
<reference evidence="6" key="1">
    <citation type="submission" date="2017-07" db="EMBL/GenBank/DDBJ databases">
        <title>Taro Niue Genome Assembly and Annotation.</title>
        <authorList>
            <person name="Atibalentja N."/>
            <person name="Keating K."/>
            <person name="Fields C.J."/>
        </authorList>
    </citation>
    <scope>NUCLEOTIDE SEQUENCE</scope>
    <source>
        <strain evidence="6">Niue_2</strain>
        <tissue evidence="6">Leaf</tissue>
    </source>
</reference>
<keyword evidence="3" id="KW-0347">Helicase</keyword>
<dbReference type="AlphaFoldDB" id="A0A843UZQ9"/>
<dbReference type="Gene3D" id="3.40.50.300">
    <property type="entry name" value="P-loop containing nucleotide triphosphate hydrolases"/>
    <property type="match status" value="2"/>
</dbReference>
<name>A0A843UZQ9_COLES</name>
<evidence type="ECO:0000256" key="1">
    <source>
        <dbReference type="ARBA" id="ARBA00022741"/>
    </source>
</evidence>
<dbReference type="GO" id="GO:0016787">
    <property type="term" value="F:hydrolase activity"/>
    <property type="evidence" value="ECO:0007669"/>
    <property type="project" value="UniProtKB-KW"/>
</dbReference>
<dbReference type="GO" id="GO:0005634">
    <property type="term" value="C:nucleus"/>
    <property type="evidence" value="ECO:0007669"/>
    <property type="project" value="TreeGrafter"/>
</dbReference>
<dbReference type="Pfam" id="PF00271">
    <property type="entry name" value="Helicase_C"/>
    <property type="match status" value="1"/>
</dbReference>
<dbReference type="InterPro" id="IPR057842">
    <property type="entry name" value="WH_MER3"/>
</dbReference>
<dbReference type="InterPro" id="IPR036388">
    <property type="entry name" value="WH-like_DNA-bd_sf"/>
</dbReference>
<comment type="caution">
    <text evidence="6">The sequence shown here is derived from an EMBL/GenBank/DDBJ whole genome shotgun (WGS) entry which is preliminary data.</text>
</comment>